<gene>
    <name evidence="2" type="ORF">EAH84_13685</name>
</gene>
<protein>
    <submittedName>
        <fullName evidence="2">Ferritin-like domain-containing protein</fullName>
    </submittedName>
</protein>
<sequence length="207" mass="21902">MHGRNRRRRAPSRRFPAQGDQGQVAGRNELPRDRLHRSVRAVGQLAGLGANFDAFADEESFVLGAFLFEDVGVSAYAGAAKRVASDMKLADAAGILAVEAYHAGIIRAQIGEMGPATIEKANAISRARDTLDGPENAETVTEPGRIHISNTDAQGRAFPRRVGEVLNQVYGAPGGGVNHGGFFPRGVNGVVRRTVRDKPPLTPGAGA</sequence>
<evidence type="ECO:0000256" key="1">
    <source>
        <dbReference type="SAM" id="MobiDB-lite"/>
    </source>
</evidence>
<feature type="compositionally biased region" description="Basic residues" evidence="1">
    <location>
        <begin position="1"/>
        <end position="12"/>
    </location>
</feature>
<comment type="caution">
    <text evidence="2">The sequence shown here is derived from an EMBL/GenBank/DDBJ whole genome shotgun (WGS) entry which is preliminary data.</text>
</comment>
<evidence type="ECO:0000313" key="2">
    <source>
        <dbReference type="EMBL" id="TPG09668.1"/>
    </source>
</evidence>
<reference evidence="2 3" key="1">
    <citation type="journal article" date="2019" name="Environ. Microbiol.">
        <title>Species interactions and distinct microbial communities in high Arctic permafrost affected cryosols are associated with the CH4 and CO2 gas fluxes.</title>
        <authorList>
            <person name="Altshuler I."/>
            <person name="Hamel J."/>
            <person name="Turney S."/>
            <person name="Magnuson E."/>
            <person name="Levesque R."/>
            <person name="Greer C."/>
            <person name="Whyte L.G."/>
        </authorList>
    </citation>
    <scope>NUCLEOTIDE SEQUENCE [LARGE SCALE GENOMIC DNA]</scope>
    <source>
        <strain evidence="2 3">S5.1</strain>
    </source>
</reference>
<accession>A0A502C9R4</accession>
<name>A0A502C9R4_9SPHN</name>
<keyword evidence="3" id="KW-1185">Reference proteome</keyword>
<dbReference type="PANTHER" id="PTHR31694:SF26">
    <property type="entry name" value="OS05G0151100 PROTEIN"/>
    <property type="match status" value="1"/>
</dbReference>
<dbReference type="Proteomes" id="UP000318413">
    <property type="component" value="Unassembled WGS sequence"/>
</dbReference>
<dbReference type="EMBL" id="RCZK01000014">
    <property type="protein sequence ID" value="TPG09668.1"/>
    <property type="molecule type" value="Genomic_DNA"/>
</dbReference>
<dbReference type="Pfam" id="PF13668">
    <property type="entry name" value="Ferritin_2"/>
    <property type="match status" value="1"/>
</dbReference>
<proteinExistence type="predicted"/>
<feature type="region of interest" description="Disordered" evidence="1">
    <location>
        <begin position="1"/>
        <end position="31"/>
    </location>
</feature>
<dbReference type="OrthoDB" id="954262at2"/>
<dbReference type="AlphaFoldDB" id="A0A502C9R4"/>
<dbReference type="PANTHER" id="PTHR31694">
    <property type="entry name" value="DESICCATION-LIKE PROTEIN"/>
    <property type="match status" value="1"/>
</dbReference>
<dbReference type="InterPro" id="IPR052965">
    <property type="entry name" value="Pigment-catalase-like"/>
</dbReference>
<evidence type="ECO:0000313" key="3">
    <source>
        <dbReference type="Proteomes" id="UP000318413"/>
    </source>
</evidence>
<organism evidence="2 3">
    <name type="scientific">Sphingomonas oligophenolica</name>
    <dbReference type="NCBI Taxonomy" id="301154"/>
    <lineage>
        <taxon>Bacteria</taxon>
        <taxon>Pseudomonadati</taxon>
        <taxon>Pseudomonadota</taxon>
        <taxon>Alphaproteobacteria</taxon>
        <taxon>Sphingomonadales</taxon>
        <taxon>Sphingomonadaceae</taxon>
        <taxon>Sphingomonas</taxon>
    </lineage>
</organism>